<dbReference type="GO" id="GO:0017070">
    <property type="term" value="F:U6 snRNA binding"/>
    <property type="evidence" value="ECO:0007669"/>
    <property type="project" value="TreeGrafter"/>
</dbReference>
<evidence type="ECO:0000313" key="3">
    <source>
        <dbReference type="EMBL" id="GFJ89147.1"/>
    </source>
</evidence>
<dbReference type="PROSITE" id="PS51419">
    <property type="entry name" value="RAB"/>
    <property type="match status" value="1"/>
</dbReference>
<proteinExistence type="predicted"/>
<feature type="repeat" description="WD" evidence="1">
    <location>
        <begin position="229"/>
        <end position="264"/>
    </location>
</feature>
<feature type="domain" description="SEFIR" evidence="2">
    <location>
        <begin position="862"/>
        <end position="1000"/>
    </location>
</feature>
<dbReference type="InterPro" id="IPR036322">
    <property type="entry name" value="WD40_repeat_dom_sf"/>
</dbReference>
<organism evidence="3 4">
    <name type="scientific">Phytohabitans rumicis</name>
    <dbReference type="NCBI Taxonomy" id="1076125"/>
    <lineage>
        <taxon>Bacteria</taxon>
        <taxon>Bacillati</taxon>
        <taxon>Actinomycetota</taxon>
        <taxon>Actinomycetes</taxon>
        <taxon>Micromonosporales</taxon>
        <taxon>Micromonosporaceae</taxon>
    </lineage>
</organism>
<dbReference type="GO" id="GO:0007165">
    <property type="term" value="P:signal transduction"/>
    <property type="evidence" value="ECO:0007669"/>
    <property type="project" value="InterPro"/>
</dbReference>
<dbReference type="PROSITE" id="PS50082">
    <property type="entry name" value="WD_REPEATS_2"/>
    <property type="match status" value="2"/>
</dbReference>
<dbReference type="Pfam" id="PF13676">
    <property type="entry name" value="TIR_2"/>
    <property type="match status" value="1"/>
</dbReference>
<dbReference type="SUPFAM" id="SSF50978">
    <property type="entry name" value="WD40 repeat-like"/>
    <property type="match status" value="1"/>
</dbReference>
<dbReference type="InterPro" id="IPR000157">
    <property type="entry name" value="TIR_dom"/>
</dbReference>
<reference evidence="3 4" key="1">
    <citation type="submission" date="2020-03" db="EMBL/GenBank/DDBJ databases">
        <title>Whole genome shotgun sequence of Phytohabitans rumicis NBRC 108638.</title>
        <authorList>
            <person name="Komaki H."/>
            <person name="Tamura T."/>
        </authorList>
    </citation>
    <scope>NUCLEOTIDE SEQUENCE [LARGE SCALE GENOMIC DNA]</scope>
    <source>
        <strain evidence="3 4">NBRC 108638</strain>
    </source>
</reference>
<dbReference type="SMART" id="SM00320">
    <property type="entry name" value="WD40"/>
    <property type="match status" value="7"/>
</dbReference>
<keyword evidence="1" id="KW-0853">WD repeat</keyword>
<dbReference type="Gene3D" id="2.130.10.10">
    <property type="entry name" value="YVTN repeat-like/Quinoprotein amine dehydrogenase"/>
    <property type="match status" value="2"/>
</dbReference>
<reference evidence="3 4" key="2">
    <citation type="submission" date="2020-03" db="EMBL/GenBank/DDBJ databases">
        <authorList>
            <person name="Ichikawa N."/>
            <person name="Kimura A."/>
            <person name="Kitahashi Y."/>
            <person name="Uohara A."/>
        </authorList>
    </citation>
    <scope>NUCLEOTIDE SEQUENCE [LARGE SCALE GENOMIC DNA]</scope>
    <source>
        <strain evidence="3 4">NBRC 108638</strain>
    </source>
</reference>
<keyword evidence="4" id="KW-1185">Reference proteome</keyword>
<dbReference type="Gene3D" id="3.40.50.300">
    <property type="entry name" value="P-loop containing nucleotide triphosphate hydrolases"/>
    <property type="match status" value="1"/>
</dbReference>
<dbReference type="CDD" id="cd00200">
    <property type="entry name" value="WD40"/>
    <property type="match status" value="1"/>
</dbReference>
<protein>
    <recommendedName>
        <fullName evidence="2">SEFIR domain-containing protein</fullName>
    </recommendedName>
</protein>
<dbReference type="GO" id="GO:0000398">
    <property type="term" value="P:mRNA splicing, via spliceosome"/>
    <property type="evidence" value="ECO:0007669"/>
    <property type="project" value="TreeGrafter"/>
</dbReference>
<dbReference type="GO" id="GO:0030621">
    <property type="term" value="F:U4 snRNA binding"/>
    <property type="evidence" value="ECO:0007669"/>
    <property type="project" value="TreeGrafter"/>
</dbReference>
<dbReference type="InterPro" id="IPR027417">
    <property type="entry name" value="P-loop_NTPase"/>
</dbReference>
<dbReference type="PRINTS" id="PR00449">
    <property type="entry name" value="RASTRNSFRMNG"/>
</dbReference>
<dbReference type="PANTHER" id="PTHR19846">
    <property type="entry name" value="WD40 REPEAT PROTEIN"/>
    <property type="match status" value="1"/>
</dbReference>
<dbReference type="InterPro" id="IPR001680">
    <property type="entry name" value="WD40_rpt"/>
</dbReference>
<comment type="caution">
    <text evidence="3">The sequence shown here is derived from an EMBL/GenBank/DDBJ whole genome shotgun (WGS) entry which is preliminary data.</text>
</comment>
<dbReference type="PANTHER" id="PTHR19846:SF0">
    <property type="entry name" value="PRE-MRNA PROCESSING FACTOR 4"/>
    <property type="match status" value="1"/>
</dbReference>
<evidence type="ECO:0000259" key="2">
    <source>
        <dbReference type="PROSITE" id="PS51534"/>
    </source>
</evidence>
<accession>A0A6V8L4Z2</accession>
<evidence type="ECO:0000256" key="1">
    <source>
        <dbReference type="PROSITE-ProRule" id="PRU00221"/>
    </source>
</evidence>
<dbReference type="PROSITE" id="PS50294">
    <property type="entry name" value="WD_REPEATS_REGION"/>
    <property type="match status" value="1"/>
</dbReference>
<dbReference type="EMBL" id="BLPG01000001">
    <property type="protein sequence ID" value="GFJ89147.1"/>
    <property type="molecule type" value="Genomic_DNA"/>
</dbReference>
<dbReference type="PROSITE" id="PS51534">
    <property type="entry name" value="SEFIR"/>
    <property type="match status" value="1"/>
</dbReference>
<dbReference type="InterPro" id="IPR013568">
    <property type="entry name" value="SEFIR_dom"/>
</dbReference>
<dbReference type="AlphaFoldDB" id="A0A6V8L4Z2"/>
<sequence>MRAVTAADRDNAFTHVRQIPASGREVRVAWSPDGSLLAVSTDRVIRLWDHGSGTQTLAIETDDDIRRMSFAPDGEALASAGYQPEFAQGGVIRFWDSRSGRLLASHVTSLVECIAFAPDGRALASGGEGVQLWDVDRDRIHLRADITDAQFARDLAFSPGGTALVTATDSVIHLWDVANGGALTRTLGEEEDRVDTVAFHPSGRFVAADDGYRSIKVWTADDGNLVTTLEGHTNGVFRGAFVGGGRLLATHASDDTVRFWNVETWACVGVLPVPPSTDSVQAAAFHPSLPRLAVVTYPDIDGANATVGVWEYDADVLLGREQPTGHTYTTAKIVLVGESGVGKTGLGWRLAHGAFKEHPSTHGQQFWLVDELGATRTDGAQCEAILWDLAGQPDYRLIHALFLDDADLALVLFDPTRDDAPLRGVEYWLRQLGLHNGRLRRPVILVAARSDRGTSRLAPEEVELFCAQTGVQGCVTTSAFTGEGLPGLVERMRDAIAWDRRPTTVTTETFKRIKDYVLGLKEQGRPDQVILTPAELRHRLVADRAVTEFTDAEMLTAVGHLSNHGYVSRLRTSQGEERILLAPELLNNLASSMVLEARRNPKGLGSIEERRLLAGDCHFPELDGLSLDEREVLLDSAVARFIDHKVCFRETDPLNSQVYLVFPELINLRKPTVDDGQKVEETVAYTVCGAVENVYASLVVLLGYTSTFNRANQWHNQARYVVGDGLICGFRLEDEREGELDFVLYFSSSVGATVRGLFQGLFESFLARRDLAVDRYEQVTCPNGHRLNRAVVREHLADGDERIFCTRCGEPVSLPRANAPIELSRVQAEDLDTQRRVAAQRSRFEEALFRLKAYVTQEQISVPECFVSYAWGDADQERWVEHELATDLVKAGITVVLDRWENARIGSSVPRFVERVQKADRVIVVGTPRYRAKYDNDEPMRGYVVDAEGDLIGVRMIGSKACKETVLPVLLEGTPESSLPPLLQGRVYADFREPEAYFVRVFDLILSLYQIPPQRAAAAGLRDLLGS</sequence>
<dbReference type="SMART" id="SM00175">
    <property type="entry name" value="RAB"/>
    <property type="match status" value="1"/>
</dbReference>
<dbReference type="Proteomes" id="UP000482960">
    <property type="component" value="Unassembled WGS sequence"/>
</dbReference>
<dbReference type="SUPFAM" id="SSF52200">
    <property type="entry name" value="Toll/Interleukin receptor TIR domain"/>
    <property type="match status" value="1"/>
</dbReference>
<dbReference type="Pfam" id="PF08477">
    <property type="entry name" value="Roc"/>
    <property type="match status" value="1"/>
</dbReference>
<gene>
    <name evidence="3" type="ORF">Prum_027890</name>
</gene>
<feature type="repeat" description="WD" evidence="1">
    <location>
        <begin position="187"/>
        <end position="228"/>
    </location>
</feature>
<dbReference type="Gene3D" id="3.40.50.10140">
    <property type="entry name" value="Toll/interleukin-1 receptor homology (TIR) domain"/>
    <property type="match status" value="1"/>
</dbReference>
<dbReference type="SUPFAM" id="SSF52540">
    <property type="entry name" value="P-loop containing nucleoside triphosphate hydrolases"/>
    <property type="match status" value="1"/>
</dbReference>
<evidence type="ECO:0000313" key="4">
    <source>
        <dbReference type="Proteomes" id="UP000482960"/>
    </source>
</evidence>
<name>A0A6V8L4Z2_9ACTN</name>
<dbReference type="InterPro" id="IPR015943">
    <property type="entry name" value="WD40/YVTN_repeat-like_dom_sf"/>
</dbReference>
<dbReference type="Pfam" id="PF00400">
    <property type="entry name" value="WD40"/>
    <property type="match status" value="5"/>
</dbReference>
<dbReference type="InterPro" id="IPR035897">
    <property type="entry name" value="Toll_tir_struct_dom_sf"/>
</dbReference>